<reference evidence="6 7" key="1">
    <citation type="journal article" date="2024" name="G3 (Bethesda)">
        <title>Genome assembly of Hibiscus sabdariffa L. provides insights into metabolisms of medicinal natural products.</title>
        <authorList>
            <person name="Kim T."/>
        </authorList>
    </citation>
    <scope>NUCLEOTIDE SEQUENCE [LARGE SCALE GENOMIC DNA]</scope>
    <source>
        <strain evidence="6">TK-2024</strain>
        <tissue evidence="6">Old leaves</tissue>
    </source>
</reference>
<dbReference type="EMBL" id="JBBPBN010000026">
    <property type="protein sequence ID" value="KAK9007407.1"/>
    <property type="molecule type" value="Genomic_DNA"/>
</dbReference>
<keyword evidence="3" id="KW-0238">DNA-binding</keyword>
<dbReference type="Proteomes" id="UP001396334">
    <property type="component" value="Unassembled WGS sequence"/>
</dbReference>
<keyword evidence="2" id="KW-0805">Transcription regulation</keyword>
<organism evidence="6 7">
    <name type="scientific">Hibiscus sabdariffa</name>
    <name type="common">roselle</name>
    <dbReference type="NCBI Taxonomy" id="183260"/>
    <lineage>
        <taxon>Eukaryota</taxon>
        <taxon>Viridiplantae</taxon>
        <taxon>Streptophyta</taxon>
        <taxon>Embryophyta</taxon>
        <taxon>Tracheophyta</taxon>
        <taxon>Spermatophyta</taxon>
        <taxon>Magnoliopsida</taxon>
        <taxon>eudicotyledons</taxon>
        <taxon>Gunneridae</taxon>
        <taxon>Pentapetalae</taxon>
        <taxon>rosids</taxon>
        <taxon>malvids</taxon>
        <taxon>Malvales</taxon>
        <taxon>Malvaceae</taxon>
        <taxon>Malvoideae</taxon>
        <taxon>Hibiscus</taxon>
    </lineage>
</organism>
<evidence type="ECO:0000256" key="1">
    <source>
        <dbReference type="ARBA" id="ARBA00004123"/>
    </source>
</evidence>
<evidence type="ECO:0000256" key="3">
    <source>
        <dbReference type="ARBA" id="ARBA00023125"/>
    </source>
</evidence>
<comment type="caution">
    <text evidence="6">The sequence shown here is derived from an EMBL/GenBank/DDBJ whole genome shotgun (WGS) entry which is preliminary data.</text>
</comment>
<keyword evidence="4" id="KW-0804">Transcription</keyword>
<dbReference type="SUPFAM" id="SSF101936">
    <property type="entry name" value="DNA-binding pseudobarrel domain"/>
    <property type="match status" value="1"/>
</dbReference>
<protein>
    <recommendedName>
        <fullName evidence="8">TF-B3 domain-containing protein</fullName>
    </recommendedName>
</protein>
<gene>
    <name evidence="6" type="ORF">V6N11_074332</name>
</gene>
<proteinExistence type="predicted"/>
<evidence type="ECO:0000313" key="6">
    <source>
        <dbReference type="EMBL" id="KAK9007407.1"/>
    </source>
</evidence>
<evidence type="ECO:0000256" key="2">
    <source>
        <dbReference type="ARBA" id="ARBA00023015"/>
    </source>
</evidence>
<accession>A0ABR2R387</accession>
<keyword evidence="5" id="KW-0539">Nucleus</keyword>
<evidence type="ECO:0000256" key="4">
    <source>
        <dbReference type="ARBA" id="ARBA00023163"/>
    </source>
</evidence>
<keyword evidence="7" id="KW-1185">Reference proteome</keyword>
<evidence type="ECO:0000256" key="5">
    <source>
        <dbReference type="ARBA" id="ARBA00023242"/>
    </source>
</evidence>
<evidence type="ECO:0000313" key="7">
    <source>
        <dbReference type="Proteomes" id="UP001396334"/>
    </source>
</evidence>
<dbReference type="InterPro" id="IPR015300">
    <property type="entry name" value="DNA-bd_pseudobarrel_sf"/>
</dbReference>
<sequence length="104" mass="11567">MALLSKVVGRSDSRQLTVEGPFSFEPFPNAAASGYLEVVDECNSPWKFKYKVSGNKRILSGQWDVFRRSNKVQDGDQVAIRNNDVDGWGPQADYVIEVIRGGSN</sequence>
<name>A0ABR2R387_9ROSI</name>
<evidence type="ECO:0008006" key="8">
    <source>
        <dbReference type="Google" id="ProtNLM"/>
    </source>
</evidence>
<dbReference type="Gene3D" id="2.40.330.10">
    <property type="entry name" value="DNA-binding pseudobarrel domain"/>
    <property type="match status" value="1"/>
</dbReference>
<comment type="subcellular location">
    <subcellularLocation>
        <location evidence="1">Nucleus</location>
    </subcellularLocation>
</comment>